<dbReference type="Gene3D" id="3.40.190.290">
    <property type="match status" value="1"/>
</dbReference>
<comment type="similarity">
    <text evidence="1">Belongs to the LysR transcriptional regulatory family.</text>
</comment>
<evidence type="ECO:0000256" key="3">
    <source>
        <dbReference type="ARBA" id="ARBA00023125"/>
    </source>
</evidence>
<dbReference type="InterPro" id="IPR000847">
    <property type="entry name" value="LysR_HTH_N"/>
</dbReference>
<dbReference type="PANTHER" id="PTHR30126:SF39">
    <property type="entry name" value="HTH-TYPE TRANSCRIPTIONAL REGULATOR CYSL"/>
    <property type="match status" value="1"/>
</dbReference>
<dbReference type="PROSITE" id="PS50931">
    <property type="entry name" value="HTH_LYSR"/>
    <property type="match status" value="1"/>
</dbReference>
<protein>
    <submittedName>
        <fullName evidence="6">LysR family transcriptional regulator</fullName>
    </submittedName>
</protein>
<dbReference type="Proteomes" id="UP001500618">
    <property type="component" value="Unassembled WGS sequence"/>
</dbReference>
<evidence type="ECO:0000256" key="4">
    <source>
        <dbReference type="ARBA" id="ARBA00023163"/>
    </source>
</evidence>
<dbReference type="Gene3D" id="1.10.10.10">
    <property type="entry name" value="Winged helix-like DNA-binding domain superfamily/Winged helix DNA-binding domain"/>
    <property type="match status" value="1"/>
</dbReference>
<dbReference type="EMBL" id="BAAANY010000009">
    <property type="protein sequence ID" value="GAA1675221.1"/>
    <property type="molecule type" value="Genomic_DNA"/>
</dbReference>
<dbReference type="RefSeq" id="WP_344310125.1">
    <property type="nucleotide sequence ID" value="NZ_BAAANY010000009.1"/>
</dbReference>
<organism evidence="6 7">
    <name type="scientific">Fodinicola feengrottensis</name>
    <dbReference type="NCBI Taxonomy" id="435914"/>
    <lineage>
        <taxon>Bacteria</taxon>
        <taxon>Bacillati</taxon>
        <taxon>Actinomycetota</taxon>
        <taxon>Actinomycetes</taxon>
        <taxon>Mycobacteriales</taxon>
        <taxon>Fodinicola</taxon>
    </lineage>
</organism>
<dbReference type="PRINTS" id="PR00039">
    <property type="entry name" value="HTHLYSR"/>
</dbReference>
<keyword evidence="2" id="KW-0805">Transcription regulation</keyword>
<dbReference type="InterPro" id="IPR036390">
    <property type="entry name" value="WH_DNA-bd_sf"/>
</dbReference>
<evidence type="ECO:0000313" key="7">
    <source>
        <dbReference type="Proteomes" id="UP001500618"/>
    </source>
</evidence>
<dbReference type="InterPro" id="IPR036388">
    <property type="entry name" value="WH-like_DNA-bd_sf"/>
</dbReference>
<dbReference type="SUPFAM" id="SSF53850">
    <property type="entry name" value="Periplasmic binding protein-like II"/>
    <property type="match status" value="1"/>
</dbReference>
<proteinExistence type="inferred from homology"/>
<dbReference type="Pfam" id="PF00126">
    <property type="entry name" value="HTH_1"/>
    <property type="match status" value="1"/>
</dbReference>
<dbReference type="InterPro" id="IPR005119">
    <property type="entry name" value="LysR_subst-bd"/>
</dbReference>
<comment type="caution">
    <text evidence="6">The sequence shown here is derived from an EMBL/GenBank/DDBJ whole genome shotgun (WGS) entry which is preliminary data.</text>
</comment>
<dbReference type="Pfam" id="PF03466">
    <property type="entry name" value="LysR_substrate"/>
    <property type="match status" value="1"/>
</dbReference>
<accession>A0ABN2GQJ4</accession>
<dbReference type="PANTHER" id="PTHR30126">
    <property type="entry name" value="HTH-TYPE TRANSCRIPTIONAL REGULATOR"/>
    <property type="match status" value="1"/>
</dbReference>
<evidence type="ECO:0000256" key="1">
    <source>
        <dbReference type="ARBA" id="ARBA00009437"/>
    </source>
</evidence>
<reference evidence="6 7" key="1">
    <citation type="journal article" date="2019" name="Int. J. Syst. Evol. Microbiol.">
        <title>The Global Catalogue of Microorganisms (GCM) 10K type strain sequencing project: providing services to taxonomists for standard genome sequencing and annotation.</title>
        <authorList>
            <consortium name="The Broad Institute Genomics Platform"/>
            <consortium name="The Broad Institute Genome Sequencing Center for Infectious Disease"/>
            <person name="Wu L."/>
            <person name="Ma J."/>
        </authorList>
    </citation>
    <scope>NUCLEOTIDE SEQUENCE [LARGE SCALE GENOMIC DNA]</scope>
    <source>
        <strain evidence="6 7">JCM 14718</strain>
    </source>
</reference>
<keyword evidence="4" id="KW-0804">Transcription</keyword>
<dbReference type="SUPFAM" id="SSF46785">
    <property type="entry name" value="Winged helix' DNA-binding domain"/>
    <property type="match status" value="1"/>
</dbReference>
<sequence>MPVVSLDLLRTFHAVYRARTLTRAALELGLSQPTVTSQLRSLEQAVDQPLFTRQARGVVPTAAADDLARRLDGPLDALVGIAAELGRSPALAGRTLHLGGPAELVAVRALPALAGTIAAGVAVRTSLGLADDLLADLADGRLDLVISTVRPRRRGLHYEPLCDEEFVLVAAPTVLCGLDLAGNRTKALQGLPLLAYAEDLPIIRRWWRHVLGVPPTGRAVLVAPDLRALRAAAAAGIGVTVLPRYLCAEDLTAGRLVEILPTEDPPINTFYLASRTPARQDPHLAHAWDALLDAAKSW</sequence>
<gene>
    <name evidence="6" type="ORF">GCM10009765_25680</name>
</gene>
<evidence type="ECO:0000259" key="5">
    <source>
        <dbReference type="PROSITE" id="PS50931"/>
    </source>
</evidence>
<keyword evidence="3" id="KW-0238">DNA-binding</keyword>
<keyword evidence="7" id="KW-1185">Reference proteome</keyword>
<feature type="domain" description="HTH lysR-type" evidence="5">
    <location>
        <begin position="4"/>
        <end position="61"/>
    </location>
</feature>
<name>A0ABN2GQJ4_9ACTN</name>
<evidence type="ECO:0000313" key="6">
    <source>
        <dbReference type="EMBL" id="GAA1675221.1"/>
    </source>
</evidence>
<evidence type="ECO:0000256" key="2">
    <source>
        <dbReference type="ARBA" id="ARBA00023015"/>
    </source>
</evidence>